<dbReference type="CDD" id="cd01615">
    <property type="entry name" value="CIDE_N"/>
    <property type="match status" value="1"/>
</dbReference>
<accession>V4BJY1</accession>
<dbReference type="SUPFAM" id="SSF54277">
    <property type="entry name" value="CAD &amp; PB1 domains"/>
    <property type="match status" value="1"/>
</dbReference>
<dbReference type="EMBL" id="KB202620">
    <property type="protein sequence ID" value="ESO88849.1"/>
    <property type="molecule type" value="Genomic_DNA"/>
</dbReference>
<dbReference type="InterPro" id="IPR015121">
    <property type="entry name" value="DNA_fragmentation_mid_dom"/>
</dbReference>
<dbReference type="PROSITE" id="PS51135">
    <property type="entry name" value="CIDE_N"/>
    <property type="match status" value="1"/>
</dbReference>
<dbReference type="Proteomes" id="UP000030746">
    <property type="component" value="Unassembled WGS sequence"/>
</dbReference>
<evidence type="ECO:0000256" key="2">
    <source>
        <dbReference type="PROSITE-ProRule" id="PRU00447"/>
    </source>
</evidence>
<protein>
    <recommendedName>
        <fullName evidence="3">CIDE-N domain-containing protein</fullName>
    </recommendedName>
</protein>
<dbReference type="HOGENOM" id="CLU_116895_0_0_1"/>
<dbReference type="Gene3D" id="1.10.1490.10">
    <property type="entry name" value="C-terminal domain of DFF45/ICAD (DFF-C domain)"/>
    <property type="match status" value="1"/>
</dbReference>
<dbReference type="Pfam" id="PF09033">
    <property type="entry name" value="DFF-C"/>
    <property type="match status" value="1"/>
</dbReference>
<evidence type="ECO:0000313" key="5">
    <source>
        <dbReference type="Proteomes" id="UP000030746"/>
    </source>
</evidence>
<feature type="domain" description="CIDE-N" evidence="3">
    <location>
        <begin position="6"/>
        <end position="84"/>
    </location>
</feature>
<keyword evidence="5" id="KW-1185">Reference proteome</keyword>
<dbReference type="AlphaFoldDB" id="V4BJY1"/>
<name>V4BJY1_LOTGI</name>
<dbReference type="GO" id="GO:0006915">
    <property type="term" value="P:apoptotic process"/>
    <property type="evidence" value="ECO:0007669"/>
    <property type="project" value="UniProtKB-UniRule"/>
</dbReference>
<dbReference type="Pfam" id="PF02017">
    <property type="entry name" value="CIDE-N"/>
    <property type="match status" value="1"/>
</dbReference>
<dbReference type="OrthoDB" id="9387550at2759"/>
<gene>
    <name evidence="4" type="ORF">LOTGIDRAFT_234417</name>
</gene>
<proteinExistence type="predicted"/>
<dbReference type="GO" id="GO:0042981">
    <property type="term" value="P:regulation of apoptotic process"/>
    <property type="evidence" value="ECO:0007669"/>
    <property type="project" value="TreeGrafter"/>
</dbReference>
<dbReference type="CTD" id="20249535"/>
<dbReference type="SMART" id="SM00266">
    <property type="entry name" value="CAD"/>
    <property type="match status" value="1"/>
</dbReference>
<evidence type="ECO:0000313" key="4">
    <source>
        <dbReference type="EMBL" id="ESO88849.1"/>
    </source>
</evidence>
<dbReference type="RefSeq" id="XP_009060519.1">
    <property type="nucleotide sequence ID" value="XM_009062271.1"/>
</dbReference>
<dbReference type="Gene3D" id="3.10.20.10">
    <property type="match status" value="1"/>
</dbReference>
<reference evidence="4 5" key="1">
    <citation type="journal article" date="2013" name="Nature">
        <title>Insights into bilaterian evolution from three spiralian genomes.</title>
        <authorList>
            <person name="Simakov O."/>
            <person name="Marletaz F."/>
            <person name="Cho S.J."/>
            <person name="Edsinger-Gonzales E."/>
            <person name="Havlak P."/>
            <person name="Hellsten U."/>
            <person name="Kuo D.H."/>
            <person name="Larsson T."/>
            <person name="Lv J."/>
            <person name="Arendt D."/>
            <person name="Savage R."/>
            <person name="Osoegawa K."/>
            <person name="de Jong P."/>
            <person name="Grimwood J."/>
            <person name="Chapman J.A."/>
            <person name="Shapiro H."/>
            <person name="Aerts A."/>
            <person name="Otillar R.P."/>
            <person name="Terry A.Y."/>
            <person name="Boore J.L."/>
            <person name="Grigoriev I.V."/>
            <person name="Lindberg D.R."/>
            <person name="Seaver E.C."/>
            <person name="Weisblat D.A."/>
            <person name="Putnam N.H."/>
            <person name="Rokhsar D.S."/>
        </authorList>
    </citation>
    <scope>NUCLEOTIDE SEQUENCE [LARGE SCALE GENOMIC DNA]</scope>
</reference>
<dbReference type="PANTHER" id="PTHR12306">
    <property type="entry name" value="CELL DEATH ACTIVATOR CIDE"/>
    <property type="match status" value="1"/>
</dbReference>
<evidence type="ECO:0000259" key="3">
    <source>
        <dbReference type="PROSITE" id="PS51135"/>
    </source>
</evidence>
<dbReference type="OMA" id="EKWAPNM"/>
<evidence type="ECO:0000256" key="1">
    <source>
        <dbReference type="ARBA" id="ARBA00022703"/>
    </source>
</evidence>
<dbReference type="KEGG" id="lgi:LOTGIDRAFT_234417"/>
<dbReference type="InterPro" id="IPR003508">
    <property type="entry name" value="CIDE-N_dom"/>
</dbReference>
<dbReference type="PANTHER" id="PTHR12306:SF15">
    <property type="entry name" value="DNAATION FACTOR-RELATED PROTEIN 1, ISOFORM B-RELATED"/>
    <property type="match status" value="1"/>
</dbReference>
<dbReference type="GeneID" id="20249535"/>
<organism evidence="4 5">
    <name type="scientific">Lottia gigantea</name>
    <name type="common">Giant owl limpet</name>
    <dbReference type="NCBI Taxonomy" id="225164"/>
    <lineage>
        <taxon>Eukaryota</taxon>
        <taxon>Metazoa</taxon>
        <taxon>Spiralia</taxon>
        <taxon>Lophotrochozoa</taxon>
        <taxon>Mollusca</taxon>
        <taxon>Gastropoda</taxon>
        <taxon>Patellogastropoda</taxon>
        <taxon>Lottioidea</taxon>
        <taxon>Lottiidae</taxon>
        <taxon>Lottia</taxon>
    </lineage>
</organism>
<dbReference type="InterPro" id="IPR027296">
    <property type="entry name" value="DFF-C"/>
</dbReference>
<keyword evidence="1 2" id="KW-0053">Apoptosis</keyword>
<sequence length="200" mass="22999">MSAENQNRPFKIWTHDRKLKKSVTATTLDELLEKSKKKLDLDNKDDIKVVLEEDGTEIDDEDYFSFVASNSTLMILTKDQQWNKPSKISTDNDETDYGSGLTDRSKQLILGLQKDLSRIIAFSNEDLENIISADSNDLCHLLQETECYVKALQEACQRHLDERQLSTEAIDLLRLYHQSRKNSPYVEDEGGKKRKADHSC</sequence>
<dbReference type="SUPFAM" id="SSF81783">
    <property type="entry name" value="C-terminal domain of DFF45/ICAD (DFF-C domain)"/>
    <property type="match status" value="1"/>
</dbReference>